<reference evidence="2 3" key="1">
    <citation type="submission" date="2017-04" db="EMBL/GenBank/DDBJ databases">
        <authorList>
            <person name="Afonso C.L."/>
            <person name="Miller P.J."/>
            <person name="Scott M.A."/>
            <person name="Spackman E."/>
            <person name="Goraichik I."/>
            <person name="Dimitrov K.M."/>
            <person name="Suarez D.L."/>
            <person name="Swayne D.E."/>
        </authorList>
    </citation>
    <scope>NUCLEOTIDE SEQUENCE [LARGE SCALE GENOMIC DNA]</scope>
    <source>
        <strain evidence="2 3">DSM 19625</strain>
    </source>
</reference>
<accession>A0A1W2EWH9</accession>
<organism evidence="2 3">
    <name type="scientific">Pedobacter nyackensis</name>
    <dbReference type="NCBI Taxonomy" id="475255"/>
    <lineage>
        <taxon>Bacteria</taxon>
        <taxon>Pseudomonadati</taxon>
        <taxon>Bacteroidota</taxon>
        <taxon>Sphingobacteriia</taxon>
        <taxon>Sphingobacteriales</taxon>
        <taxon>Sphingobacteriaceae</taxon>
        <taxon>Pedobacter</taxon>
    </lineage>
</organism>
<evidence type="ECO:0000313" key="3">
    <source>
        <dbReference type="Proteomes" id="UP000192678"/>
    </source>
</evidence>
<feature type="transmembrane region" description="Helical" evidence="1">
    <location>
        <begin position="42"/>
        <end position="63"/>
    </location>
</feature>
<evidence type="ECO:0000256" key="1">
    <source>
        <dbReference type="SAM" id="Phobius"/>
    </source>
</evidence>
<dbReference type="AlphaFoldDB" id="A0A1W2EWH9"/>
<name>A0A1W2EWH9_9SPHI</name>
<feature type="transmembrane region" description="Helical" evidence="1">
    <location>
        <begin position="99"/>
        <end position="118"/>
    </location>
</feature>
<feature type="transmembrane region" description="Helical" evidence="1">
    <location>
        <begin position="124"/>
        <end position="145"/>
    </location>
</feature>
<dbReference type="EMBL" id="FWYB01000017">
    <property type="protein sequence ID" value="SMD14069.1"/>
    <property type="molecule type" value="Genomic_DNA"/>
</dbReference>
<keyword evidence="1" id="KW-1133">Transmembrane helix</keyword>
<keyword evidence="3" id="KW-1185">Reference proteome</keyword>
<dbReference type="STRING" id="475255.SAMN04488101_11714"/>
<feature type="transmembrane region" description="Helical" evidence="1">
    <location>
        <begin position="16"/>
        <end position="36"/>
    </location>
</feature>
<evidence type="ECO:0000313" key="2">
    <source>
        <dbReference type="EMBL" id="SMD14069.1"/>
    </source>
</evidence>
<proteinExistence type="predicted"/>
<dbReference type="Proteomes" id="UP000192678">
    <property type="component" value="Unassembled WGS sequence"/>
</dbReference>
<sequence length="175" mass="20532">MLRQAKKEVSAIRNKSLFNIVGMLLSFIAIVILWLFFSFNSWTTHAGLTIFLFAIAVSTFMLYKSHQLIAKNDFTTDPNEFLNNLKSYQLSRFSLYSKIYWVYAIALSLGITLYFFEILAYFDLWAQCLIILFTFGWIVFCSTLVRKAVMKKEKERIALLIEKFERLGNQFKEPI</sequence>
<gene>
    <name evidence="2" type="ORF">SAMN04488101_11714</name>
</gene>
<keyword evidence="1" id="KW-0472">Membrane</keyword>
<keyword evidence="1" id="KW-0812">Transmembrane</keyword>
<protein>
    <submittedName>
        <fullName evidence="2">Uncharacterized protein</fullName>
    </submittedName>
</protein>